<comment type="caution">
    <text evidence="3">The sequence shown here is derived from an EMBL/GenBank/DDBJ whole genome shotgun (WGS) entry which is preliminary data.</text>
</comment>
<evidence type="ECO:0000256" key="1">
    <source>
        <dbReference type="SAM" id="MobiDB-lite"/>
    </source>
</evidence>
<dbReference type="EMBL" id="NTJZ01000003">
    <property type="protein sequence ID" value="PDH34580.1"/>
    <property type="molecule type" value="Genomic_DNA"/>
</dbReference>
<dbReference type="AlphaFoldDB" id="A0A2A5WDK9"/>
<feature type="region of interest" description="Disordered" evidence="1">
    <location>
        <begin position="34"/>
        <end position="58"/>
    </location>
</feature>
<dbReference type="Proteomes" id="UP000219329">
    <property type="component" value="Unassembled WGS sequence"/>
</dbReference>
<name>A0A2A5WDK9_9GAMM</name>
<evidence type="ECO:0000313" key="3">
    <source>
        <dbReference type="EMBL" id="PDH34580.1"/>
    </source>
</evidence>
<gene>
    <name evidence="3" type="ORF">CNF02_04265</name>
</gene>
<sequence>MASKASKKDAVVNTRADLAEHIEAFLKAGGKVQQIPSGVSGQTSTSGPRQIVLSHKTS</sequence>
<reference evidence="3 4" key="1">
    <citation type="submission" date="2017-08" db="EMBL/GenBank/DDBJ databases">
        <title>Fine stratification of microbial communities through a metagenomic profile of the photic zone.</title>
        <authorList>
            <person name="Haro-Moreno J.M."/>
            <person name="Lopez-Perez M."/>
            <person name="De La Torre J."/>
            <person name="Picazo A."/>
            <person name="Camacho A."/>
            <person name="Rodriguez-Valera F."/>
        </authorList>
    </citation>
    <scope>NUCLEOTIDE SEQUENCE [LARGE SCALE GENOMIC DNA]</scope>
    <source>
        <strain evidence="3">MED-G28</strain>
    </source>
</reference>
<organism evidence="3 4">
    <name type="scientific">OM182 bacterium MED-G28</name>
    <dbReference type="NCBI Taxonomy" id="1986256"/>
    <lineage>
        <taxon>Bacteria</taxon>
        <taxon>Pseudomonadati</taxon>
        <taxon>Pseudomonadota</taxon>
        <taxon>Gammaproteobacteria</taxon>
        <taxon>OMG group</taxon>
        <taxon>OM182 clade</taxon>
    </lineage>
</organism>
<evidence type="ECO:0000313" key="4">
    <source>
        <dbReference type="Proteomes" id="UP000219329"/>
    </source>
</evidence>
<dbReference type="Pfam" id="PF20661">
    <property type="entry name" value="SutA-RBD"/>
    <property type="match status" value="1"/>
</dbReference>
<evidence type="ECO:0000259" key="2">
    <source>
        <dbReference type="Pfam" id="PF20661"/>
    </source>
</evidence>
<feature type="compositionally biased region" description="Polar residues" evidence="1">
    <location>
        <begin position="34"/>
        <end position="48"/>
    </location>
</feature>
<feature type="domain" description="Transcriptional regulator SutA RNAP-binding" evidence="2">
    <location>
        <begin position="13"/>
        <end position="43"/>
    </location>
</feature>
<proteinExistence type="predicted"/>
<dbReference type="InterPro" id="IPR049191">
    <property type="entry name" value="SutA_RBD"/>
</dbReference>
<accession>A0A2A5WDK9</accession>
<protein>
    <recommendedName>
        <fullName evidence="2">Transcriptional regulator SutA RNAP-binding domain-containing protein</fullName>
    </recommendedName>
</protein>